<keyword evidence="1" id="KW-0030">Aminoacyl-tRNA synthetase</keyword>
<dbReference type="RefSeq" id="WP_007066646.1">
    <property type="nucleotide sequence ID" value="NZ_DS022272.1"/>
</dbReference>
<dbReference type="Proteomes" id="UP000004310">
    <property type="component" value="Unassembled WGS sequence"/>
</dbReference>
<name>Q0G6P2_9HYPH</name>
<gene>
    <name evidence="1" type="primary">cysS</name>
    <name evidence="1" type="ORF">FP2506_07521</name>
</gene>
<comment type="caution">
    <text evidence="1">The sequence shown here is derived from an EMBL/GenBank/DDBJ whole genome shotgun (WGS) entry which is preliminary data.</text>
</comment>
<proteinExistence type="predicted"/>
<organism evidence="1 2">
    <name type="scientific">Fulvimarina pelagi HTCC2506</name>
    <dbReference type="NCBI Taxonomy" id="314231"/>
    <lineage>
        <taxon>Bacteria</taxon>
        <taxon>Pseudomonadati</taxon>
        <taxon>Pseudomonadota</taxon>
        <taxon>Alphaproteobacteria</taxon>
        <taxon>Hyphomicrobiales</taxon>
        <taxon>Aurantimonadaceae</taxon>
        <taxon>Fulvimarina</taxon>
    </lineage>
</organism>
<protein>
    <submittedName>
        <fullName evidence="1">Cysteinyl-tRNA synthetase</fullName>
        <ecNumber evidence="1">6.1.1.16</ecNumber>
    </submittedName>
</protein>
<evidence type="ECO:0000313" key="1">
    <source>
        <dbReference type="EMBL" id="EAU42672.1"/>
    </source>
</evidence>
<dbReference type="EMBL" id="AATP01000001">
    <property type="protein sequence ID" value="EAU42672.1"/>
    <property type="molecule type" value="Genomic_DNA"/>
</dbReference>
<evidence type="ECO:0000313" key="2">
    <source>
        <dbReference type="Proteomes" id="UP000004310"/>
    </source>
</evidence>
<dbReference type="HOGENOM" id="CLU_2824866_0_0_5"/>
<sequence>MERQIMFVLMCGVPSYALFAVETKVGYLQETSSVWAASNGAFLNSRQFRYIYSSYAALNPVFWKIT</sequence>
<dbReference type="AlphaFoldDB" id="Q0G6P2"/>
<keyword evidence="2" id="KW-1185">Reference proteome</keyword>
<accession>Q0G6P2</accession>
<reference evidence="1 2" key="1">
    <citation type="journal article" date="2010" name="J. Bacteriol.">
        <title>Genome sequence of Fulvimarina pelagi HTCC2506T, a Mn(II)-oxidizing alphaproteobacterium possessing an aerobic anoxygenic photosynthetic gene cluster and Xanthorhodopsin.</title>
        <authorList>
            <person name="Kang I."/>
            <person name="Oh H.M."/>
            <person name="Lim S.I."/>
            <person name="Ferriera S."/>
            <person name="Giovannoni S.J."/>
            <person name="Cho J.C."/>
        </authorList>
    </citation>
    <scope>NUCLEOTIDE SEQUENCE [LARGE SCALE GENOMIC DNA]</scope>
    <source>
        <strain evidence="1 2">HTCC2506</strain>
    </source>
</reference>
<dbReference type="GO" id="GO:0004817">
    <property type="term" value="F:cysteine-tRNA ligase activity"/>
    <property type="evidence" value="ECO:0007669"/>
    <property type="project" value="UniProtKB-EC"/>
</dbReference>
<dbReference type="EC" id="6.1.1.16" evidence="1"/>
<keyword evidence="1" id="KW-0436">Ligase</keyword>